<evidence type="ECO:0000313" key="2">
    <source>
        <dbReference type="EMBL" id="GAA0342326.1"/>
    </source>
</evidence>
<keyword evidence="3" id="KW-1185">Reference proteome</keyword>
<organism evidence="2 3">
    <name type="scientific">Bacillus carboniphilus</name>
    <dbReference type="NCBI Taxonomy" id="86663"/>
    <lineage>
        <taxon>Bacteria</taxon>
        <taxon>Bacillati</taxon>
        <taxon>Bacillota</taxon>
        <taxon>Bacilli</taxon>
        <taxon>Bacillales</taxon>
        <taxon>Bacillaceae</taxon>
        <taxon>Bacillus</taxon>
    </lineage>
</organism>
<dbReference type="InterPro" id="IPR050266">
    <property type="entry name" value="AB_hydrolase_sf"/>
</dbReference>
<name>A0ABP3GDR8_9BACI</name>
<accession>A0ABP3GDR8</accession>
<reference evidence="3" key="1">
    <citation type="journal article" date="2019" name="Int. J. Syst. Evol. Microbiol.">
        <title>The Global Catalogue of Microorganisms (GCM) 10K type strain sequencing project: providing services to taxonomists for standard genome sequencing and annotation.</title>
        <authorList>
            <consortium name="The Broad Institute Genomics Platform"/>
            <consortium name="The Broad Institute Genome Sequencing Center for Infectious Disease"/>
            <person name="Wu L."/>
            <person name="Ma J."/>
        </authorList>
    </citation>
    <scope>NUCLEOTIDE SEQUENCE [LARGE SCALE GENOMIC DNA]</scope>
    <source>
        <strain evidence="3">JCM 9731</strain>
    </source>
</reference>
<dbReference type="SUPFAM" id="SSF53474">
    <property type="entry name" value="alpha/beta-Hydrolases"/>
    <property type="match status" value="1"/>
</dbReference>
<dbReference type="GO" id="GO:0016787">
    <property type="term" value="F:hydrolase activity"/>
    <property type="evidence" value="ECO:0007669"/>
    <property type="project" value="UniProtKB-KW"/>
</dbReference>
<proteinExistence type="predicted"/>
<evidence type="ECO:0000313" key="3">
    <source>
        <dbReference type="Proteomes" id="UP001500782"/>
    </source>
</evidence>
<dbReference type="PANTHER" id="PTHR43798">
    <property type="entry name" value="MONOACYLGLYCEROL LIPASE"/>
    <property type="match status" value="1"/>
</dbReference>
<gene>
    <name evidence="2" type="ORF">GCM10008967_35900</name>
</gene>
<dbReference type="Pfam" id="PF00561">
    <property type="entry name" value="Abhydrolase_1"/>
    <property type="match status" value="1"/>
</dbReference>
<dbReference type="InterPro" id="IPR000073">
    <property type="entry name" value="AB_hydrolase_1"/>
</dbReference>
<sequence>MHYVRKGMGEPLVLIHGFLGTHRMFEKVIDTLAKTFDVIAIDLPGHGKSPVSKDIQTVYDYAKEIVAFLQALDIDKATWIGHSLGGYIVYAATDRYSQHLTSAAAVYSTPEADDSVTKRQRAISIQKIQKNGIAAFSEERIPSYFADDANPEDVRFATELAKETSVGGAIRAIGAMRDRPDQTEVLSGVQLPFFILRGTKDQWDGNFHIAKPSKFVRFAETNTSHMGMLDNPTEFIEVLQEFLKGT</sequence>
<protein>
    <submittedName>
        <fullName evidence="2">Alpha/beta hydrolase</fullName>
    </submittedName>
</protein>
<evidence type="ECO:0000259" key="1">
    <source>
        <dbReference type="Pfam" id="PF00561"/>
    </source>
</evidence>
<feature type="domain" description="AB hydrolase-1" evidence="1">
    <location>
        <begin position="11"/>
        <end position="138"/>
    </location>
</feature>
<dbReference type="EMBL" id="BAAADJ010000061">
    <property type="protein sequence ID" value="GAA0342326.1"/>
    <property type="molecule type" value="Genomic_DNA"/>
</dbReference>
<dbReference type="RefSeq" id="WP_343802172.1">
    <property type="nucleotide sequence ID" value="NZ_BAAADJ010000061.1"/>
</dbReference>
<dbReference type="Proteomes" id="UP001500782">
    <property type="component" value="Unassembled WGS sequence"/>
</dbReference>
<comment type="caution">
    <text evidence="2">The sequence shown here is derived from an EMBL/GenBank/DDBJ whole genome shotgun (WGS) entry which is preliminary data.</text>
</comment>
<keyword evidence="2" id="KW-0378">Hydrolase</keyword>
<dbReference type="Gene3D" id="3.40.50.1820">
    <property type="entry name" value="alpha/beta hydrolase"/>
    <property type="match status" value="1"/>
</dbReference>
<dbReference type="InterPro" id="IPR029058">
    <property type="entry name" value="AB_hydrolase_fold"/>
</dbReference>